<comment type="function">
    <text evidence="1">Essential component of the TIM23 complex, a complex that mediates the translocation of transit peptide-containing proteins across the mitochondrial inner membrane.</text>
</comment>
<keyword evidence="1" id="KW-0496">Mitochondrion</keyword>
<dbReference type="SUPFAM" id="SSF56784">
    <property type="entry name" value="HAD-like"/>
    <property type="match status" value="1"/>
</dbReference>
<dbReference type="InterPro" id="IPR036412">
    <property type="entry name" value="HAD-like_sf"/>
</dbReference>
<dbReference type="PANTHER" id="PTHR12210">
    <property type="entry name" value="DULLARD PROTEIN PHOSPHATASE"/>
    <property type="match status" value="1"/>
</dbReference>
<evidence type="ECO:0000313" key="3">
    <source>
        <dbReference type="EMBL" id="CCD13503.1"/>
    </source>
</evidence>
<dbReference type="GO" id="GO:0005744">
    <property type="term" value="C:TIM23 mitochondrial import inner membrane translocase complex"/>
    <property type="evidence" value="ECO:0007669"/>
    <property type="project" value="UniProtKB-UniRule"/>
</dbReference>
<feature type="domain" description="FCP1 homology" evidence="2">
    <location>
        <begin position="157"/>
        <end position="301"/>
    </location>
</feature>
<gene>
    <name evidence="3" type="ORF">TCIL3000_0_42490</name>
</gene>
<dbReference type="OMA" id="NDAWHRE"/>
<evidence type="ECO:0000313" key="4">
    <source>
        <dbReference type="Proteomes" id="UP000000702"/>
    </source>
</evidence>
<dbReference type="Pfam" id="PF03031">
    <property type="entry name" value="NIF"/>
    <property type="match status" value="1"/>
</dbReference>
<dbReference type="VEuPathDB" id="TriTrypDB:TcIL3000_0_42490"/>
<dbReference type="Proteomes" id="UP000000702">
    <property type="component" value="Unassembled WGS sequence"/>
</dbReference>
<dbReference type="CDD" id="cd07521">
    <property type="entry name" value="HAD_FCP1-like"/>
    <property type="match status" value="1"/>
</dbReference>
<evidence type="ECO:0000256" key="1">
    <source>
        <dbReference type="RuleBase" id="RU365079"/>
    </source>
</evidence>
<dbReference type="AlphaFoldDB" id="F9W8H1"/>
<dbReference type="SMART" id="SM00577">
    <property type="entry name" value="CPDc"/>
    <property type="match status" value="1"/>
</dbReference>
<dbReference type="GO" id="GO:0015031">
    <property type="term" value="P:protein transport"/>
    <property type="evidence" value="ECO:0007669"/>
    <property type="project" value="UniProtKB-KW"/>
</dbReference>
<dbReference type="InterPro" id="IPR050365">
    <property type="entry name" value="TIM50"/>
</dbReference>
<keyword evidence="1" id="KW-0809">Transit peptide</keyword>
<comment type="caution">
    <text evidence="3">The sequence shown here is derived from an EMBL/GenBank/DDBJ whole genome shotgun (WGS) entry which is preliminary data.</text>
</comment>
<dbReference type="EMBL" id="CAEQ01001170">
    <property type="protein sequence ID" value="CCD13503.1"/>
    <property type="molecule type" value="Genomic_DNA"/>
</dbReference>
<reference evidence="3 4" key="2">
    <citation type="journal article" date="2012" name="Proc. Natl. Acad. Sci. U.S.A.">
        <title>Antigenic diversity is generated by distinct evolutionary mechanisms in African trypanosome species.</title>
        <authorList>
            <person name="Jackson A.P."/>
            <person name="Berry A."/>
            <person name="Aslett M."/>
            <person name="Allison H.C."/>
            <person name="Burton P."/>
            <person name="Vavrova-Anderson J."/>
            <person name="Brown R."/>
            <person name="Browne H."/>
            <person name="Corton N."/>
            <person name="Hauser H."/>
            <person name="Gamble J."/>
            <person name="Gilderthorp R."/>
            <person name="Marcello L."/>
            <person name="McQuillan J."/>
            <person name="Otto T.D."/>
            <person name="Quail M.A."/>
            <person name="Sanders M.J."/>
            <person name="van Tonder A."/>
            <person name="Ginger M.L."/>
            <person name="Field M.C."/>
            <person name="Barry J.D."/>
            <person name="Hertz-Fowler C."/>
            <person name="Berriman M."/>
        </authorList>
    </citation>
    <scope>NUCLEOTIDE SEQUENCE [LARGE SCALE GENOMIC DNA]</scope>
    <source>
        <strain evidence="3 4">IL3000</strain>
    </source>
</reference>
<evidence type="ECO:0000259" key="2">
    <source>
        <dbReference type="PROSITE" id="PS50969"/>
    </source>
</evidence>
<accession>F9W8H1</accession>
<comment type="subunit">
    <text evidence="1">Component of the TIM23 complex.</text>
</comment>
<protein>
    <recommendedName>
        <fullName evidence="1">Mitochondrial import inner membrane translocase subunit TIM50</fullName>
    </recommendedName>
</protein>
<name>F9W8H1_TRYCI</name>
<keyword evidence="1" id="KW-0811">Translocation</keyword>
<dbReference type="FunFam" id="3.40.50.1000:FF:000159">
    <property type="entry name" value="TFIIF-stimulated CTD phosphatase"/>
    <property type="match status" value="1"/>
</dbReference>
<comment type="subcellular location">
    <subcellularLocation>
        <location evidence="1">Mitochondrion inner membrane</location>
        <topology evidence="1">Single-pass membrane protein</topology>
    </subcellularLocation>
</comment>
<reference evidence="4" key="1">
    <citation type="submission" date="2011-07" db="EMBL/GenBank/DDBJ databases">
        <title>Divergent evolution of antigenic variation in African trypanosomes.</title>
        <authorList>
            <person name="Jackson A.P."/>
            <person name="Berry A."/>
            <person name="Allison H.C."/>
            <person name="Burton P."/>
            <person name="Anderson J."/>
            <person name="Aslett M."/>
            <person name="Brown R."/>
            <person name="Corton N."/>
            <person name="Harris D."/>
            <person name="Hauser H."/>
            <person name="Gamble J."/>
            <person name="Gilderthorp R."/>
            <person name="McQuillan J."/>
            <person name="Quail M.A."/>
            <person name="Sanders M."/>
            <person name="Van Tonder A."/>
            <person name="Ginger M.L."/>
            <person name="Donelson J.E."/>
            <person name="Field M.C."/>
            <person name="Barry J.D."/>
            <person name="Berriman M."/>
            <person name="Hertz-Fowler C."/>
        </authorList>
    </citation>
    <scope>NUCLEOTIDE SEQUENCE [LARGE SCALE GENOMIC DNA]</scope>
    <source>
        <strain evidence="4">IL3000</strain>
    </source>
</reference>
<sequence>MLTSRPDGSSRVGTACPMLHRFSTSCRSFPRTSLERPATGSSTSKRSAYRGASCIAMTNRTNASSMPPNGSMYRRGVFQRASSSDFVRKFDTFSPSSSSLPRQSNDAWHREAASVLQAFQRRSSQQSVDRLPVPRADRSLVKDFGESSFLIPSQSLDDVGKLVVVLDLDETLVYSREGAIVPRPGTERLLDVLRDRCEVIVWTAGEQSYAMDVINLIDQKNCIKHCIFRSRRWWSEKPGCVKDLACLGRPLDRTLIIDNTSDCMKANPRNGLLVTDFRGLGNMGTIIDTTLYVIADVIDDVLNSPNPSIGSFRTHPQLQRRVAWCEVGSPIEVLTLKQDRCERFKRPQRSLHLSRPWRDLLL</sequence>
<dbReference type="InterPro" id="IPR023214">
    <property type="entry name" value="HAD_sf"/>
</dbReference>
<dbReference type="InterPro" id="IPR004274">
    <property type="entry name" value="FCP1_dom"/>
</dbReference>
<keyword evidence="1" id="KW-0813">Transport</keyword>
<organism evidence="3 4">
    <name type="scientific">Trypanosoma congolense (strain IL3000)</name>
    <dbReference type="NCBI Taxonomy" id="1068625"/>
    <lineage>
        <taxon>Eukaryota</taxon>
        <taxon>Discoba</taxon>
        <taxon>Euglenozoa</taxon>
        <taxon>Kinetoplastea</taxon>
        <taxon>Metakinetoplastina</taxon>
        <taxon>Trypanosomatida</taxon>
        <taxon>Trypanosomatidae</taxon>
        <taxon>Trypanosoma</taxon>
        <taxon>Nannomonas</taxon>
    </lineage>
</organism>
<keyword evidence="1" id="KW-0653">Protein transport</keyword>
<proteinExistence type="inferred from homology"/>
<dbReference type="Gene3D" id="3.40.50.1000">
    <property type="entry name" value="HAD superfamily/HAD-like"/>
    <property type="match status" value="1"/>
</dbReference>
<comment type="similarity">
    <text evidence="1">Belongs to the TIM50 family.</text>
</comment>
<keyword evidence="4" id="KW-1185">Reference proteome</keyword>
<dbReference type="PROSITE" id="PS50969">
    <property type="entry name" value="FCP1"/>
    <property type="match status" value="1"/>
</dbReference>